<dbReference type="GO" id="GO:0031966">
    <property type="term" value="C:mitochondrial membrane"/>
    <property type="evidence" value="ECO:0007669"/>
    <property type="project" value="UniProtKB-SubCell"/>
</dbReference>
<keyword evidence="9" id="KW-1185">Reference proteome</keyword>
<keyword evidence="4" id="KW-0496">Mitochondrion</keyword>
<dbReference type="OrthoDB" id="6604018at2759"/>
<accession>C1N0T3</accession>
<dbReference type="Pfam" id="PF04588">
    <property type="entry name" value="HIG_1_N"/>
    <property type="match status" value="1"/>
</dbReference>
<evidence type="ECO:0000256" key="5">
    <source>
        <dbReference type="ARBA" id="ARBA00023136"/>
    </source>
</evidence>
<dbReference type="RefSeq" id="XP_003061447.1">
    <property type="nucleotide sequence ID" value="XM_003061401.1"/>
</dbReference>
<dbReference type="eggNOG" id="KOG4431">
    <property type="taxonomic scope" value="Eukaryota"/>
</dbReference>
<evidence type="ECO:0000256" key="3">
    <source>
        <dbReference type="ARBA" id="ARBA00022989"/>
    </source>
</evidence>
<evidence type="ECO:0000259" key="7">
    <source>
        <dbReference type="PROSITE" id="PS51503"/>
    </source>
</evidence>
<evidence type="ECO:0000256" key="6">
    <source>
        <dbReference type="SAM" id="Phobius"/>
    </source>
</evidence>
<sequence>EDILPSRKSHRSPLVLVGAAITAGVLFAGFVAFKTGNQQLSQNMMRGRIFAQAATIGVMVGT</sequence>
<dbReference type="GeneID" id="9687132"/>
<dbReference type="PANTHER" id="PTHR12297:SF3">
    <property type="entry name" value="HIG1 DOMAIN FAMILY MEMBER 1A"/>
    <property type="match status" value="1"/>
</dbReference>
<feature type="non-terminal residue" evidence="8">
    <location>
        <position position="1"/>
    </location>
</feature>
<evidence type="ECO:0000256" key="4">
    <source>
        <dbReference type="ARBA" id="ARBA00023128"/>
    </source>
</evidence>
<dbReference type="InterPro" id="IPR050355">
    <property type="entry name" value="RCF1"/>
</dbReference>
<keyword evidence="2 6" id="KW-0812">Transmembrane</keyword>
<dbReference type="PROSITE" id="PS51503">
    <property type="entry name" value="HIG1"/>
    <property type="match status" value="1"/>
</dbReference>
<feature type="non-terminal residue" evidence="8">
    <location>
        <position position="62"/>
    </location>
</feature>
<gene>
    <name evidence="8" type="ORF">MICPUCDRAFT_9786</name>
</gene>
<feature type="transmembrane region" description="Helical" evidence="6">
    <location>
        <begin position="14"/>
        <end position="36"/>
    </location>
</feature>
<dbReference type="STRING" id="564608.C1N0T3"/>
<dbReference type="AlphaFoldDB" id="C1N0T3"/>
<comment type="subcellular location">
    <subcellularLocation>
        <location evidence="1">Mitochondrion membrane</location>
    </subcellularLocation>
</comment>
<reference evidence="8 9" key="1">
    <citation type="journal article" date="2009" name="Science">
        <title>Green evolution and dynamic adaptations revealed by genomes of the marine picoeukaryotes Micromonas.</title>
        <authorList>
            <person name="Worden A.Z."/>
            <person name="Lee J.H."/>
            <person name="Mock T."/>
            <person name="Rouze P."/>
            <person name="Simmons M.P."/>
            <person name="Aerts A.L."/>
            <person name="Allen A.E."/>
            <person name="Cuvelier M.L."/>
            <person name="Derelle E."/>
            <person name="Everett M.V."/>
            <person name="Foulon E."/>
            <person name="Grimwood J."/>
            <person name="Gundlach H."/>
            <person name="Henrissat B."/>
            <person name="Napoli C."/>
            <person name="McDonald S.M."/>
            <person name="Parker M.S."/>
            <person name="Rombauts S."/>
            <person name="Salamov A."/>
            <person name="Von Dassow P."/>
            <person name="Badger J.H."/>
            <person name="Coutinho P.M."/>
            <person name="Demir E."/>
            <person name="Dubchak I."/>
            <person name="Gentemann C."/>
            <person name="Eikrem W."/>
            <person name="Gready J.E."/>
            <person name="John U."/>
            <person name="Lanier W."/>
            <person name="Lindquist E.A."/>
            <person name="Lucas S."/>
            <person name="Mayer K.F."/>
            <person name="Moreau H."/>
            <person name="Not F."/>
            <person name="Otillar R."/>
            <person name="Panaud O."/>
            <person name="Pangilinan J."/>
            <person name="Paulsen I."/>
            <person name="Piegu B."/>
            <person name="Poliakov A."/>
            <person name="Robbens S."/>
            <person name="Schmutz J."/>
            <person name="Toulza E."/>
            <person name="Wyss T."/>
            <person name="Zelensky A."/>
            <person name="Zhou K."/>
            <person name="Armbrust E.V."/>
            <person name="Bhattacharya D."/>
            <person name="Goodenough U.W."/>
            <person name="Van de Peer Y."/>
            <person name="Grigoriev I.V."/>
        </authorList>
    </citation>
    <scope>NUCLEOTIDE SEQUENCE [LARGE SCALE GENOMIC DNA]</scope>
    <source>
        <strain evidence="8 9">CCMP1545</strain>
    </source>
</reference>
<dbReference type="Gene3D" id="6.10.140.1320">
    <property type="match status" value="1"/>
</dbReference>
<dbReference type="EMBL" id="GG663744">
    <property type="protein sequence ID" value="EEH54077.1"/>
    <property type="molecule type" value="Genomic_DNA"/>
</dbReference>
<proteinExistence type="predicted"/>
<organism evidence="9">
    <name type="scientific">Micromonas pusilla (strain CCMP1545)</name>
    <name type="common">Picoplanktonic green alga</name>
    <dbReference type="NCBI Taxonomy" id="564608"/>
    <lineage>
        <taxon>Eukaryota</taxon>
        <taxon>Viridiplantae</taxon>
        <taxon>Chlorophyta</taxon>
        <taxon>Mamiellophyceae</taxon>
        <taxon>Mamiellales</taxon>
        <taxon>Mamiellaceae</taxon>
        <taxon>Micromonas</taxon>
    </lineage>
</organism>
<name>C1N0T3_MICPC</name>
<protein>
    <submittedName>
        <fullName evidence="8">Predicted protein</fullName>
    </submittedName>
</protein>
<dbReference type="PANTHER" id="PTHR12297">
    <property type="entry name" value="HYPOXIA-INDUCBILE GENE 1 HIG1 -RELATED"/>
    <property type="match status" value="1"/>
</dbReference>
<dbReference type="KEGG" id="mpp:MICPUCDRAFT_9786"/>
<keyword evidence="5 6" id="KW-0472">Membrane</keyword>
<evidence type="ECO:0000256" key="2">
    <source>
        <dbReference type="ARBA" id="ARBA00022692"/>
    </source>
</evidence>
<dbReference type="InterPro" id="IPR007667">
    <property type="entry name" value="Hypoxia_induced_domain"/>
</dbReference>
<keyword evidence="3 6" id="KW-1133">Transmembrane helix</keyword>
<evidence type="ECO:0000256" key="1">
    <source>
        <dbReference type="ARBA" id="ARBA00004325"/>
    </source>
</evidence>
<evidence type="ECO:0000313" key="8">
    <source>
        <dbReference type="EMBL" id="EEH54077.1"/>
    </source>
</evidence>
<dbReference type="Proteomes" id="UP000001876">
    <property type="component" value="Unassembled WGS sequence"/>
</dbReference>
<evidence type="ECO:0000313" key="9">
    <source>
        <dbReference type="Proteomes" id="UP000001876"/>
    </source>
</evidence>
<dbReference type="OMA" id="YGDNPWQ"/>
<feature type="domain" description="HIG1" evidence="7">
    <location>
        <begin position="1"/>
        <end position="62"/>
    </location>
</feature>